<proteinExistence type="predicted"/>
<dbReference type="GO" id="GO:0016740">
    <property type="term" value="F:transferase activity"/>
    <property type="evidence" value="ECO:0007669"/>
    <property type="project" value="UniProtKB-KW"/>
</dbReference>
<keyword evidence="1" id="KW-0808">Transferase</keyword>
<dbReference type="EMBL" id="CP031188">
    <property type="protein sequence ID" value="AXG73000.1"/>
    <property type="molecule type" value="Genomic_DNA"/>
</dbReference>
<evidence type="ECO:0000313" key="1">
    <source>
        <dbReference type="EMBL" id="AXG73000.1"/>
    </source>
</evidence>
<dbReference type="KEGG" id="fat:DVK85_01615"/>
<reference evidence="1 2" key="1">
    <citation type="submission" date="2018-07" db="EMBL/GenBank/DDBJ databases">
        <title>Complete genome sequence of Flavobacterium arcticum type strain SM1502T.</title>
        <authorList>
            <person name="Li Y."/>
            <person name="Li D.-D."/>
        </authorList>
    </citation>
    <scope>NUCLEOTIDE SEQUENCE [LARGE SCALE GENOMIC DNA]</scope>
    <source>
        <strain evidence="1 2">SM1502</strain>
    </source>
</reference>
<dbReference type="CDD" id="cd05403">
    <property type="entry name" value="NT_KNTase_like"/>
    <property type="match status" value="1"/>
</dbReference>
<dbReference type="Gene3D" id="3.30.460.10">
    <property type="entry name" value="Beta Polymerase, domain 2"/>
    <property type="match status" value="1"/>
</dbReference>
<dbReference type="SUPFAM" id="SSF81301">
    <property type="entry name" value="Nucleotidyltransferase"/>
    <property type="match status" value="1"/>
</dbReference>
<dbReference type="Proteomes" id="UP000253951">
    <property type="component" value="Chromosome"/>
</dbReference>
<name>A0A345H8U0_9FLAO</name>
<gene>
    <name evidence="1" type="ORF">DVK85_01615</name>
</gene>
<dbReference type="OrthoDB" id="1257669at2"/>
<keyword evidence="2" id="KW-1185">Reference proteome</keyword>
<evidence type="ECO:0000313" key="2">
    <source>
        <dbReference type="Proteomes" id="UP000253951"/>
    </source>
</evidence>
<dbReference type="InterPro" id="IPR043519">
    <property type="entry name" value="NT_sf"/>
</dbReference>
<protein>
    <submittedName>
        <fullName evidence="1">Nucleotidyltransferase domain-containing protein</fullName>
    </submittedName>
</protein>
<dbReference type="RefSeq" id="WP_114676763.1">
    <property type="nucleotide sequence ID" value="NZ_CP031188.1"/>
</dbReference>
<organism evidence="1 2">
    <name type="scientific">Flavobacterium arcticum</name>
    <dbReference type="NCBI Taxonomy" id="1784713"/>
    <lineage>
        <taxon>Bacteria</taxon>
        <taxon>Pseudomonadati</taxon>
        <taxon>Bacteroidota</taxon>
        <taxon>Flavobacteriia</taxon>
        <taxon>Flavobacteriales</taxon>
        <taxon>Flavobacteriaceae</taxon>
        <taxon>Flavobacterium</taxon>
    </lineage>
</organism>
<dbReference type="AlphaFoldDB" id="A0A345H8U0"/>
<accession>A0A345H8U0</accession>
<sequence length="116" mass="13734">MSLKRNDLIWQPDKVLPYLFGELKQKIEVISPVYNIYLYGSRARTPYSQWGTALDGKDWDILIVCRFPIVNTKVWTTELGYHIDLKVTDNKGADTFFKYQKHWVEIYPENNLMNSE</sequence>